<sequence length="136" mass="16124">MYTNLKKLGIINPEAISHYTLRQEGVNDILKIYFHKEKGEFFARSLKFKYPRQRKTVTVDSHGDRYKEVKEINPVLLHLIEELDKLKLTQKVKDVELSAKILTDLKHLQQVINNKIAEIEMDIHKLQQLEKERESK</sequence>
<comment type="caution">
    <text evidence="1">The sequence shown here is derived from an EMBL/GenBank/DDBJ whole genome shotgun (WGS) entry which is preliminary data.</text>
</comment>
<accession>A0AB94IEN8</accession>
<dbReference type="Pfam" id="PF11944">
    <property type="entry name" value="DUF3461"/>
    <property type="match status" value="1"/>
</dbReference>
<name>A0AB94IEN8_9GAMM</name>
<evidence type="ECO:0000313" key="2">
    <source>
        <dbReference type="Proteomes" id="UP000506160"/>
    </source>
</evidence>
<gene>
    <name evidence="1" type="ORF">O970_01375</name>
</gene>
<keyword evidence="2" id="KW-1185">Reference proteome</keyword>
<dbReference type="RefSeq" id="WP_024495395.1">
    <property type="nucleotide sequence ID" value="NZ_AWGA01000012.1"/>
</dbReference>
<dbReference type="EMBL" id="AWGA01000012">
    <property type="protein sequence ID" value="TEA27956.1"/>
    <property type="molecule type" value="Genomic_DNA"/>
</dbReference>
<proteinExistence type="predicted"/>
<evidence type="ECO:0000313" key="1">
    <source>
        <dbReference type="EMBL" id="TEA27956.1"/>
    </source>
</evidence>
<dbReference type="Proteomes" id="UP000506160">
    <property type="component" value="Unassembled WGS sequence"/>
</dbReference>
<reference evidence="1 2" key="1">
    <citation type="journal article" date="2014" name="Appl. Environ. Microbiol.">
        <title>Genomic features of a bumble bee symbiont reflect its host environment.</title>
        <authorList>
            <person name="Martinson V.G."/>
            <person name="Magoc T."/>
            <person name="Koch H."/>
            <person name="Salzberg S.L."/>
            <person name="Moran N.A."/>
        </authorList>
    </citation>
    <scope>NUCLEOTIDE SEQUENCE [LARGE SCALE GENOMIC DNA]</scope>
    <source>
        <strain evidence="1 2">Bimp</strain>
    </source>
</reference>
<organism evidence="1 2">
    <name type="scientific">Candidatus Schmidhempelia bombi str. Bimp</name>
    <dbReference type="NCBI Taxonomy" id="1387197"/>
    <lineage>
        <taxon>Bacteria</taxon>
        <taxon>Pseudomonadati</taxon>
        <taxon>Pseudomonadota</taxon>
        <taxon>Gammaproteobacteria</taxon>
        <taxon>Orbales</taxon>
        <taxon>Orbaceae</taxon>
        <taxon>Candidatus Schmidhempelia</taxon>
    </lineage>
</organism>
<dbReference type="NCBIfam" id="NF010213">
    <property type="entry name" value="PRK13677.1"/>
    <property type="match status" value="1"/>
</dbReference>
<protein>
    <submittedName>
        <fullName evidence="1">DUF3461 family protein</fullName>
    </submittedName>
</protein>
<dbReference type="AlphaFoldDB" id="A0AB94IEN8"/>
<dbReference type="InterPro" id="IPR020911">
    <property type="entry name" value="UPF0325"/>
</dbReference>